<evidence type="ECO:0000256" key="6">
    <source>
        <dbReference type="ARBA" id="ARBA00023004"/>
    </source>
</evidence>
<dbReference type="PRINTS" id="PR00090">
    <property type="entry name" value="RNGDIOXGNASE"/>
</dbReference>
<proteinExistence type="inferred from homology"/>
<dbReference type="InterPro" id="IPR015879">
    <property type="entry name" value="Ring_hydroxy_dOase_asu_C_dom"/>
</dbReference>
<keyword evidence="5 10" id="KW-0560">Oxidoreductase</keyword>
<dbReference type="InterPro" id="IPR015881">
    <property type="entry name" value="ARHD_Rieske_2Fe_2S"/>
</dbReference>
<evidence type="ECO:0000256" key="7">
    <source>
        <dbReference type="ARBA" id="ARBA00023014"/>
    </source>
</evidence>
<dbReference type="Pfam" id="PF00355">
    <property type="entry name" value="Rieske"/>
    <property type="match status" value="1"/>
</dbReference>
<sequence>MMAEALADCVVDDPGQGIFTVHRDVYRDPAIFELEMRYIFERTWVFLGIEDQIARPHDYLTTWIGRQPVLVMRDGDGKVGAFLNTCRHRGAVLTQRERGNARVHVCAYHAWSFYSDGRCASIKDGKDGCYSEAFEREDHDLAPVARFASYRGLMFGSLEADVPPLEDYLGDARFFLDLILDQSPQGIELLPGSSTYVYKGNWKMQLDNALDGYHLTSVHPSFMKIVKQRQSGESQNQLATIDFAAYRQRGGFTFDNGHAAVWTRNPLPQIRPLYGLIDELRQRVGETRASLMLDTRNVVLFPNVQFAENASLQLRVLRPLAVDRTEMRSYVIAPKGESPEARELRLRQFEDFFNSSGLATPDDTTCYEDCQTGYRAQGVSWTQGYARGMTSVQRGANAQAQQLGIKPATSQYGDVAIQDETVFHSGYREWRRLMVKGAASDAAAQAAGQEGAR</sequence>
<dbReference type="PROSITE" id="PS00570">
    <property type="entry name" value="RING_HYDROXYL_ALPHA"/>
    <property type="match status" value="1"/>
</dbReference>
<dbReference type="OrthoDB" id="9790995at2"/>
<keyword evidence="11" id="KW-1185">Reference proteome</keyword>
<evidence type="ECO:0000256" key="4">
    <source>
        <dbReference type="ARBA" id="ARBA00022964"/>
    </source>
</evidence>
<gene>
    <name evidence="10" type="primary">cbdA_5</name>
    <name evidence="10" type="ORF">PIGHUM_03874</name>
</gene>
<evidence type="ECO:0000313" key="10">
    <source>
        <dbReference type="EMBL" id="VCU71784.1"/>
    </source>
</evidence>
<dbReference type="Pfam" id="PF00848">
    <property type="entry name" value="Ring_hydroxyl_A"/>
    <property type="match status" value="1"/>
</dbReference>
<keyword evidence="7" id="KW-0411">Iron-sulfur</keyword>
<dbReference type="RefSeq" id="WP_124081383.1">
    <property type="nucleotide sequence ID" value="NZ_UWPJ01000030.1"/>
</dbReference>
<dbReference type="PANTHER" id="PTHR43756">
    <property type="entry name" value="CHOLINE MONOOXYGENASE, CHLOROPLASTIC"/>
    <property type="match status" value="1"/>
</dbReference>
<dbReference type="Gene3D" id="2.102.10.10">
    <property type="entry name" value="Rieske [2Fe-2S] iron-sulphur domain"/>
    <property type="match status" value="1"/>
</dbReference>
<name>A0A3P4B651_9BURK</name>
<feature type="domain" description="Rieske" evidence="9">
    <location>
        <begin position="44"/>
        <end position="144"/>
    </location>
</feature>
<dbReference type="CDD" id="cd08879">
    <property type="entry name" value="RHO_alpha_C_AntDO-like"/>
    <property type="match status" value="1"/>
</dbReference>
<reference evidence="10 11" key="1">
    <citation type="submission" date="2018-10" db="EMBL/GenBank/DDBJ databases">
        <authorList>
            <person name="Criscuolo A."/>
        </authorList>
    </citation>
    <scope>NUCLEOTIDE SEQUENCE [LARGE SCALE GENOMIC DNA]</scope>
    <source>
        <strain evidence="10">DnA1</strain>
    </source>
</reference>
<dbReference type="EC" id="1.14.12.13" evidence="10"/>
<dbReference type="PANTHER" id="PTHR43756:SF1">
    <property type="entry name" value="3-PHENYLPROPIONATE_CINNAMIC ACID DIOXYGENASE SUBUNIT ALPHA"/>
    <property type="match status" value="1"/>
</dbReference>
<dbReference type="PROSITE" id="PS51296">
    <property type="entry name" value="RIESKE"/>
    <property type="match status" value="1"/>
</dbReference>
<evidence type="ECO:0000256" key="1">
    <source>
        <dbReference type="ARBA" id="ARBA00008751"/>
    </source>
</evidence>
<dbReference type="SUPFAM" id="SSF50022">
    <property type="entry name" value="ISP domain"/>
    <property type="match status" value="1"/>
</dbReference>
<evidence type="ECO:0000256" key="2">
    <source>
        <dbReference type="ARBA" id="ARBA00022714"/>
    </source>
</evidence>
<dbReference type="AlphaFoldDB" id="A0A3P4B651"/>
<comment type="similarity">
    <text evidence="1">Belongs to the bacterial ring-hydroxylating dioxygenase alpha subunit family.</text>
</comment>
<dbReference type="GO" id="GO:0018626">
    <property type="term" value="F:2-halobenzoate 1,2-dioxygenase activity"/>
    <property type="evidence" value="ECO:0007669"/>
    <property type="project" value="UniProtKB-EC"/>
</dbReference>
<evidence type="ECO:0000259" key="9">
    <source>
        <dbReference type="PROSITE" id="PS51296"/>
    </source>
</evidence>
<dbReference type="InterPro" id="IPR017941">
    <property type="entry name" value="Rieske_2Fe-2S"/>
</dbReference>
<dbReference type="EMBL" id="UWPJ01000030">
    <property type="protein sequence ID" value="VCU71784.1"/>
    <property type="molecule type" value="Genomic_DNA"/>
</dbReference>
<evidence type="ECO:0000256" key="5">
    <source>
        <dbReference type="ARBA" id="ARBA00023002"/>
    </source>
</evidence>
<dbReference type="GO" id="GO:0051537">
    <property type="term" value="F:2 iron, 2 sulfur cluster binding"/>
    <property type="evidence" value="ECO:0007669"/>
    <property type="project" value="UniProtKB-KW"/>
</dbReference>
<keyword evidence="6" id="KW-0408">Iron</keyword>
<evidence type="ECO:0000313" key="11">
    <source>
        <dbReference type="Proteomes" id="UP000277294"/>
    </source>
</evidence>
<evidence type="ECO:0000256" key="3">
    <source>
        <dbReference type="ARBA" id="ARBA00022723"/>
    </source>
</evidence>
<organism evidence="10 11">
    <name type="scientific">Pigmentiphaga humi</name>
    <dbReference type="NCBI Taxonomy" id="2478468"/>
    <lineage>
        <taxon>Bacteria</taxon>
        <taxon>Pseudomonadati</taxon>
        <taxon>Pseudomonadota</taxon>
        <taxon>Betaproteobacteria</taxon>
        <taxon>Burkholderiales</taxon>
        <taxon>Alcaligenaceae</taxon>
        <taxon>Pigmentiphaga</taxon>
    </lineage>
</organism>
<evidence type="ECO:0000256" key="8">
    <source>
        <dbReference type="ARBA" id="ARBA00023027"/>
    </source>
</evidence>
<dbReference type="InterPro" id="IPR001663">
    <property type="entry name" value="Rng_hydr_dOase-A"/>
</dbReference>
<keyword evidence="8" id="KW-0520">NAD</keyword>
<keyword evidence="4 10" id="KW-0223">Dioxygenase</keyword>
<keyword evidence="3" id="KW-0479">Metal-binding</keyword>
<dbReference type="GO" id="GO:0005506">
    <property type="term" value="F:iron ion binding"/>
    <property type="evidence" value="ECO:0007669"/>
    <property type="project" value="InterPro"/>
</dbReference>
<dbReference type="SUPFAM" id="SSF55961">
    <property type="entry name" value="Bet v1-like"/>
    <property type="match status" value="1"/>
</dbReference>
<keyword evidence="2" id="KW-0001">2Fe-2S</keyword>
<dbReference type="Gene3D" id="3.90.380.10">
    <property type="entry name" value="Naphthalene 1,2-dioxygenase Alpha Subunit, Chain A, domain 1"/>
    <property type="match status" value="1"/>
</dbReference>
<protein>
    <submittedName>
        <fullName evidence="10">2-halobenzoate 1,2-dioxygenase large subunit</fullName>
        <ecNumber evidence="10">1.14.12.13</ecNumber>
    </submittedName>
</protein>
<accession>A0A3P4B651</accession>
<dbReference type="Proteomes" id="UP000277294">
    <property type="component" value="Unassembled WGS sequence"/>
</dbReference>
<dbReference type="InterPro" id="IPR036922">
    <property type="entry name" value="Rieske_2Fe-2S_sf"/>
</dbReference>